<protein>
    <submittedName>
        <fullName evidence="1">Uncharacterized protein</fullName>
    </submittedName>
</protein>
<organism evidence="1 2">
    <name type="scientific">Achromobacter marplatensis</name>
    <dbReference type="NCBI Taxonomy" id="470868"/>
    <lineage>
        <taxon>Bacteria</taxon>
        <taxon>Pseudomonadati</taxon>
        <taxon>Pseudomonadota</taxon>
        <taxon>Betaproteobacteria</taxon>
        <taxon>Burkholderiales</taxon>
        <taxon>Alcaligenaceae</taxon>
        <taxon>Achromobacter</taxon>
    </lineage>
</organism>
<reference evidence="1" key="1">
    <citation type="submission" date="2022-09" db="EMBL/GenBank/DDBJ databases">
        <title>Intensive care unit water sources are persistently colonized with multi-drug resistant bacteria and are the site of extensive horizontal gene transfer of antibiotic resistance genes.</title>
        <authorList>
            <person name="Diorio-Toth L."/>
        </authorList>
    </citation>
    <scope>NUCLEOTIDE SEQUENCE</scope>
    <source>
        <strain evidence="1">GD03676</strain>
    </source>
</reference>
<dbReference type="Proteomes" id="UP001161276">
    <property type="component" value="Unassembled WGS sequence"/>
</dbReference>
<sequence>MVTSEVGEAPRKGLKHCLFWRLRQQIIKYYRYIIFYFLSKNAHKLVRVFWRAKRPSARRDALHRLPCTCGKSMADMGFFIFRRHEMKRGEPWEAAGKQAIVAIYGLTLKLGCNPFIWHQY</sequence>
<dbReference type="AlphaFoldDB" id="A0AA42WJ23"/>
<comment type="caution">
    <text evidence="1">The sequence shown here is derived from an EMBL/GenBank/DDBJ whole genome shotgun (WGS) entry which is preliminary data.</text>
</comment>
<dbReference type="EMBL" id="JAOCKG010000023">
    <property type="protein sequence ID" value="MDH2054504.1"/>
    <property type="molecule type" value="Genomic_DNA"/>
</dbReference>
<name>A0AA42WJ23_9BURK</name>
<dbReference type="RefSeq" id="WP_280029824.1">
    <property type="nucleotide sequence ID" value="NZ_JAOCKG010000023.1"/>
</dbReference>
<gene>
    <name evidence="1" type="ORF">N5K24_29175</name>
</gene>
<proteinExistence type="predicted"/>
<evidence type="ECO:0000313" key="2">
    <source>
        <dbReference type="Proteomes" id="UP001161276"/>
    </source>
</evidence>
<evidence type="ECO:0000313" key="1">
    <source>
        <dbReference type="EMBL" id="MDH2054504.1"/>
    </source>
</evidence>
<accession>A0AA42WJ23</accession>